<dbReference type="PROSITE" id="PS00421">
    <property type="entry name" value="TM4_1"/>
    <property type="match status" value="1"/>
</dbReference>
<dbReference type="SUPFAM" id="SSF48652">
    <property type="entry name" value="Tetraspanin"/>
    <property type="match status" value="1"/>
</dbReference>
<proteinExistence type="inferred from homology"/>
<feature type="transmembrane region" description="Helical" evidence="6">
    <location>
        <begin position="119"/>
        <end position="141"/>
    </location>
</feature>
<gene>
    <name evidence="7" type="primary">CD82</name>
</gene>
<protein>
    <submittedName>
        <fullName evidence="7">CD82 molecule</fullName>
    </submittedName>
</protein>
<evidence type="ECO:0000313" key="7">
    <source>
        <dbReference type="Ensembl" id="ENSPMRP00000022703.1"/>
    </source>
</evidence>
<reference evidence="7" key="2">
    <citation type="submission" date="2025-08" db="UniProtKB">
        <authorList>
            <consortium name="Ensembl"/>
        </authorList>
    </citation>
    <scope>IDENTIFICATION</scope>
</reference>
<sequence>MLLSVRIQPAHPQLPSLAATGGCRKPGKPRVKGEFPSSQDGRCCCFCLLPSGEQRVKRARRLWAAPGGWPLPPPPPPLTPPDQEDWKQLGRRREAKSRRSHIALHFPRHARLGRRCASLVVRLPLQILGAVILGFGIWILVDKNSFISVLQTSSSSLKIGAYILIGVGAVTMLMGFLGCIGAVNEIRCLLGLYFTCLLLILIAQIAAGVLIYLQRDRLRKELDMIAGNLIQNYNPYDDKNRTLENAWDYVQLQLSCCGWAAPENWKNNTFLQDGNQTSYPCSCGNDSTNSLSETGFCSLGTVSNTTTVEDWPVRKQGCREGVQNWLQENLGIILGVCAGVAVIELLGMILSICLCKNIHTEDYTKVPKY</sequence>
<dbReference type="KEGG" id="pmua:114596240"/>
<dbReference type="Ensembl" id="ENSPMRT00000024128.1">
    <property type="protein sequence ID" value="ENSPMRP00000022703.1"/>
    <property type="gene ID" value="ENSPMRG00000014744.1"/>
</dbReference>
<dbReference type="InterPro" id="IPR018499">
    <property type="entry name" value="Tetraspanin/Peripherin"/>
</dbReference>
<feature type="transmembrane region" description="Helical" evidence="6">
    <location>
        <begin position="190"/>
        <end position="213"/>
    </location>
</feature>
<keyword evidence="3 6" id="KW-0812">Transmembrane</keyword>
<dbReference type="OrthoDB" id="10016273at2759"/>
<feature type="transmembrane region" description="Helical" evidence="6">
    <location>
        <begin position="332"/>
        <end position="355"/>
    </location>
</feature>
<dbReference type="AlphaFoldDB" id="A0A670JDU0"/>
<dbReference type="OMA" id="CEIESCL"/>
<keyword evidence="5 6" id="KW-0472">Membrane</keyword>
<dbReference type="InterPro" id="IPR008952">
    <property type="entry name" value="Tetraspanin_EC2_sf"/>
</dbReference>
<dbReference type="PRINTS" id="PR00259">
    <property type="entry name" value="TMFOUR"/>
</dbReference>
<comment type="similarity">
    <text evidence="2">Belongs to the tetraspanin (TM4SF) family.</text>
</comment>
<dbReference type="Pfam" id="PF00335">
    <property type="entry name" value="Tetraspanin"/>
    <property type="match status" value="1"/>
</dbReference>
<evidence type="ECO:0000313" key="8">
    <source>
        <dbReference type="Proteomes" id="UP000472272"/>
    </source>
</evidence>
<keyword evidence="4 6" id="KW-1133">Transmembrane helix</keyword>
<dbReference type="CDD" id="cd03160">
    <property type="entry name" value="CD37_CD82_like_LEL"/>
    <property type="match status" value="1"/>
</dbReference>
<dbReference type="PROSITE" id="PS51257">
    <property type="entry name" value="PROKAR_LIPOPROTEIN"/>
    <property type="match status" value="1"/>
</dbReference>
<evidence type="ECO:0000256" key="4">
    <source>
        <dbReference type="ARBA" id="ARBA00022989"/>
    </source>
</evidence>
<dbReference type="RefSeq" id="XP_028583396.1">
    <property type="nucleotide sequence ID" value="XM_028727563.1"/>
</dbReference>
<accession>A0A670JDU0</accession>
<dbReference type="Gene3D" id="1.10.1450.10">
    <property type="entry name" value="Tetraspanin"/>
    <property type="match status" value="1"/>
</dbReference>
<evidence type="ECO:0000256" key="5">
    <source>
        <dbReference type="ARBA" id="ARBA00023136"/>
    </source>
</evidence>
<dbReference type="InterPro" id="IPR018503">
    <property type="entry name" value="Tetraspanin_CS"/>
</dbReference>
<reference evidence="7 8" key="1">
    <citation type="journal article" date="2019" name="Proc. Natl. Acad. Sci. U.S.A.">
        <title>Regulatory changes in pterin and carotenoid genes underlie balanced color polymorphisms in the wall lizard.</title>
        <authorList>
            <person name="Andrade P."/>
            <person name="Pinho C."/>
            <person name="Perez I de Lanuza G."/>
            <person name="Afonso S."/>
            <person name="Brejcha J."/>
            <person name="Rubin C.J."/>
            <person name="Wallerman O."/>
            <person name="Pereira P."/>
            <person name="Sabatino S.J."/>
            <person name="Bellati A."/>
            <person name="Pellitteri-Rosa D."/>
            <person name="Bosakova Z."/>
            <person name="Bunikis I."/>
            <person name="Carretero M.A."/>
            <person name="Feiner N."/>
            <person name="Marsik P."/>
            <person name="Pauperio F."/>
            <person name="Salvi D."/>
            <person name="Soler L."/>
            <person name="While G.M."/>
            <person name="Uller T."/>
            <person name="Font E."/>
            <person name="Andersson L."/>
            <person name="Carneiro M."/>
        </authorList>
    </citation>
    <scope>NUCLEOTIDE SEQUENCE</scope>
</reference>
<keyword evidence="8" id="KW-1185">Reference proteome</keyword>
<feature type="transmembrane region" description="Helical" evidence="6">
    <location>
        <begin position="161"/>
        <end position="183"/>
    </location>
</feature>
<reference evidence="7" key="3">
    <citation type="submission" date="2025-09" db="UniProtKB">
        <authorList>
            <consortium name="Ensembl"/>
        </authorList>
    </citation>
    <scope>IDENTIFICATION</scope>
</reference>
<dbReference type="PANTHER" id="PTHR19282:SF44">
    <property type="entry name" value="CD82 ANTIGEN"/>
    <property type="match status" value="1"/>
</dbReference>
<dbReference type="PANTHER" id="PTHR19282">
    <property type="entry name" value="TETRASPANIN"/>
    <property type="match status" value="1"/>
</dbReference>
<comment type="subcellular location">
    <subcellularLocation>
        <location evidence="1">Membrane</location>
        <topology evidence="1">Multi-pass membrane protein</topology>
    </subcellularLocation>
</comment>
<organism evidence="7 8">
    <name type="scientific">Podarcis muralis</name>
    <name type="common">Wall lizard</name>
    <name type="synonym">Lacerta muralis</name>
    <dbReference type="NCBI Taxonomy" id="64176"/>
    <lineage>
        <taxon>Eukaryota</taxon>
        <taxon>Metazoa</taxon>
        <taxon>Chordata</taxon>
        <taxon>Craniata</taxon>
        <taxon>Vertebrata</taxon>
        <taxon>Euteleostomi</taxon>
        <taxon>Lepidosauria</taxon>
        <taxon>Squamata</taxon>
        <taxon>Bifurcata</taxon>
        <taxon>Unidentata</taxon>
        <taxon>Episquamata</taxon>
        <taxon>Laterata</taxon>
        <taxon>Lacertibaenia</taxon>
        <taxon>Lacertidae</taxon>
        <taxon>Podarcis</taxon>
    </lineage>
</organism>
<dbReference type="Proteomes" id="UP000472272">
    <property type="component" value="Chromosome 1"/>
</dbReference>
<name>A0A670JDU0_PODMU</name>
<evidence type="ECO:0000256" key="2">
    <source>
        <dbReference type="ARBA" id="ARBA00006840"/>
    </source>
</evidence>
<evidence type="ECO:0000256" key="6">
    <source>
        <dbReference type="SAM" id="Phobius"/>
    </source>
</evidence>
<dbReference type="GeneID" id="114596240"/>
<dbReference type="CTD" id="3732"/>
<dbReference type="FunFam" id="1.10.1450.10:FF:000038">
    <property type="entry name" value="Tetraspanin"/>
    <property type="match status" value="1"/>
</dbReference>
<dbReference type="GO" id="GO:0005886">
    <property type="term" value="C:plasma membrane"/>
    <property type="evidence" value="ECO:0007669"/>
    <property type="project" value="Ensembl"/>
</dbReference>
<dbReference type="GeneTree" id="ENSGT00940000158481"/>
<evidence type="ECO:0000256" key="1">
    <source>
        <dbReference type="ARBA" id="ARBA00004141"/>
    </source>
</evidence>
<evidence type="ECO:0000256" key="3">
    <source>
        <dbReference type="ARBA" id="ARBA00022692"/>
    </source>
</evidence>